<evidence type="ECO:0000313" key="2">
    <source>
        <dbReference type="Proteomes" id="UP000275076"/>
    </source>
</evidence>
<dbReference type="Pfam" id="PF13730">
    <property type="entry name" value="HTH_36"/>
    <property type="match status" value="1"/>
</dbReference>
<name>A0A3R9PX31_9BACI</name>
<organism evidence="1 2">
    <name type="scientific">Salibacterium salarium</name>
    <dbReference type="NCBI Taxonomy" id="284579"/>
    <lineage>
        <taxon>Bacteria</taxon>
        <taxon>Bacillati</taxon>
        <taxon>Bacillota</taxon>
        <taxon>Bacilli</taxon>
        <taxon>Bacillales</taxon>
        <taxon>Bacillaceae</taxon>
    </lineage>
</organism>
<accession>A0A3R9PX31</accession>
<dbReference type="Proteomes" id="UP000275076">
    <property type="component" value="Unassembled WGS sequence"/>
</dbReference>
<protein>
    <submittedName>
        <fullName evidence="1">Helix-turn-helix domain-containing protein</fullName>
    </submittedName>
</protein>
<dbReference type="Gene3D" id="1.10.10.10">
    <property type="entry name" value="Winged helix-like DNA-binding domain superfamily/Winged helix DNA-binding domain"/>
    <property type="match status" value="1"/>
</dbReference>
<comment type="caution">
    <text evidence="1">The sequence shown here is derived from an EMBL/GenBank/DDBJ whole genome shotgun (WGS) entry which is preliminary data.</text>
</comment>
<dbReference type="AlphaFoldDB" id="A0A3R9PX31"/>
<gene>
    <name evidence="1" type="ORF">D7Z54_34090</name>
</gene>
<keyword evidence="2" id="KW-1185">Reference proteome</keyword>
<dbReference type="OrthoDB" id="2080971at2"/>
<sequence length="109" mass="12469">MYKSAVTSGLIADIGPENWQTLCVIASYMDEQGECFPTQSQIAKGLGISRPAANRRVRKLAEYRWQGRPVIETIRKRSPTGQWENTRYTILPISQLRIFEAEPEDIVRD</sequence>
<reference evidence="1 2" key="1">
    <citation type="submission" date="2018-10" db="EMBL/GenBank/DDBJ databases">
        <title>Draft genome sequence of Bacillus salarius IM0101, isolated from a hypersaline soil in Inner Mongolia, China.</title>
        <authorList>
            <person name="Yamprayoonswat W."/>
            <person name="Boonvisut S."/>
            <person name="Jumpathong W."/>
            <person name="Sittihan S."/>
            <person name="Ruangsuj P."/>
            <person name="Wanthongcharoen S."/>
            <person name="Thongpramul N."/>
            <person name="Pimmason S."/>
            <person name="Yu B."/>
            <person name="Yasawong M."/>
        </authorList>
    </citation>
    <scope>NUCLEOTIDE SEQUENCE [LARGE SCALE GENOMIC DNA]</scope>
    <source>
        <strain evidence="1 2">IM0101</strain>
    </source>
</reference>
<dbReference type="InterPro" id="IPR036388">
    <property type="entry name" value="WH-like_DNA-bd_sf"/>
</dbReference>
<proteinExistence type="predicted"/>
<evidence type="ECO:0000313" key="1">
    <source>
        <dbReference type="EMBL" id="RSL28895.1"/>
    </source>
</evidence>
<dbReference type="EMBL" id="RBVX01000124">
    <property type="protein sequence ID" value="RSL28895.1"/>
    <property type="molecule type" value="Genomic_DNA"/>
</dbReference>